<reference evidence="1 2" key="1">
    <citation type="submission" date="2024-07" db="EMBL/GenBank/DDBJ databases">
        <authorList>
            <person name="Lee S."/>
            <person name="Kang M."/>
        </authorList>
    </citation>
    <scope>NUCLEOTIDE SEQUENCE [LARGE SCALE GENOMIC DNA]</scope>
    <source>
        <strain evidence="1 2">DS6</strain>
    </source>
</reference>
<comment type="caution">
    <text evidence="1">The sequence shown here is derived from an EMBL/GenBank/DDBJ whole genome shotgun (WGS) entry which is preliminary data.</text>
</comment>
<keyword evidence="2" id="KW-1185">Reference proteome</keyword>
<gene>
    <name evidence="1" type="ORF">AB3X52_19015</name>
</gene>
<organism evidence="1 2">
    <name type="scientific">Nocardioides eburneus</name>
    <dbReference type="NCBI Taxonomy" id="3231482"/>
    <lineage>
        <taxon>Bacteria</taxon>
        <taxon>Bacillati</taxon>
        <taxon>Actinomycetota</taxon>
        <taxon>Actinomycetes</taxon>
        <taxon>Propionibacteriales</taxon>
        <taxon>Nocardioidaceae</taxon>
        <taxon>Nocardioides</taxon>
    </lineage>
</organism>
<dbReference type="Gene3D" id="2.60.300.12">
    <property type="entry name" value="HesB-like domain"/>
    <property type="match status" value="1"/>
</dbReference>
<dbReference type="InterPro" id="IPR035903">
    <property type="entry name" value="HesB-like_dom_sf"/>
</dbReference>
<sequence>MLTLTENATTIITNLTHQPDAPEGTALRITSDSPEPGLAVTTATSAQPGDQVVEQQGATVYLDETAATLLDDKVLDANLTQEGKVEFAIGQQA</sequence>
<dbReference type="SUPFAM" id="SSF89360">
    <property type="entry name" value="HesB-like domain"/>
    <property type="match status" value="1"/>
</dbReference>
<evidence type="ECO:0000313" key="2">
    <source>
        <dbReference type="Proteomes" id="UP001556631"/>
    </source>
</evidence>
<name>A0ABV3T3D3_9ACTN</name>
<protein>
    <submittedName>
        <fullName evidence="1">Fe-S cluster assembly protein HesB</fullName>
    </submittedName>
</protein>
<dbReference type="EMBL" id="JBFPJR010000058">
    <property type="protein sequence ID" value="MEX0429714.1"/>
    <property type="molecule type" value="Genomic_DNA"/>
</dbReference>
<accession>A0ABV3T3D3</accession>
<proteinExistence type="predicted"/>
<evidence type="ECO:0000313" key="1">
    <source>
        <dbReference type="EMBL" id="MEX0429714.1"/>
    </source>
</evidence>
<dbReference type="Proteomes" id="UP001556631">
    <property type="component" value="Unassembled WGS sequence"/>
</dbReference>
<dbReference type="RefSeq" id="WP_367995680.1">
    <property type="nucleotide sequence ID" value="NZ_JBFPJR010000058.1"/>
</dbReference>